<dbReference type="eggNOG" id="ENOG502Z9Z3">
    <property type="taxonomic scope" value="Bacteria"/>
</dbReference>
<protein>
    <recommendedName>
        <fullName evidence="3">Nuclease-related domain protein</fullName>
    </recommendedName>
</protein>
<keyword evidence="2" id="KW-1185">Reference proteome</keyword>
<accession>A0A1I4Z230</accession>
<gene>
    <name evidence="1" type="ORF">SAMN05444143_11356</name>
</gene>
<proteinExistence type="predicted"/>
<name>A0A1I4Z230_9FLAO</name>
<evidence type="ECO:0008006" key="3">
    <source>
        <dbReference type="Google" id="ProtNLM"/>
    </source>
</evidence>
<evidence type="ECO:0000313" key="1">
    <source>
        <dbReference type="EMBL" id="SFN44268.1"/>
    </source>
</evidence>
<sequence length="565" mass="66605">MTIHILKEKYKIYKGEKTAGKKYRNALSKILIDNYGKGPFSQDEIREILNTSLEYYISEFNKICHNETSVRFYQDIFTMHEDVTDMVYRHSEEELSDEIDWPYIARYRRILKFIIETGCDVKMVNGEVRNHAYISRITPKIDDLFFLGEMILTCVGLFAEQSMIDDLAEVTFDKNEQYQFSRRHHYEFIFEDITKNLDGQFTKVVVDSSDLAGFKDLKDAIKNCFDIVYDEVRTLISTIHQQLESKGGQLVGNEWRVLPINLNHFCKVPMDVAEQFFKGLTLDKSNKMTLLDLACKPYSLDRYMYKPIIIWNINGADYAFFGKNAWSETFIQLSSNAIPWGKAPKEWLANKCFKKYVHGKEDAHDKWLDDEVETQLKKNNLQYDRNVKRIFYDKISVNIDVEGLGEIDFIIISPTSKKIFVADCKHLVSRYDTVNQKNDFNAFSKGSKSSRSYNDTISKKVKWFEENKILLQKHFIKKYPEEHIDISDFTIEGIFIINTPTLYMYNAEYRIYTVEQIEEVINGTFVDKTFTILDSHEKYEKFLIIKYPYFQKPAYLKFDPFNTEN</sequence>
<dbReference type="EMBL" id="FOUT01000013">
    <property type="protein sequence ID" value="SFN44268.1"/>
    <property type="molecule type" value="Genomic_DNA"/>
</dbReference>
<dbReference type="AlphaFoldDB" id="A0A1I4Z230"/>
<dbReference type="RefSeq" id="WP_024981732.1">
    <property type="nucleotide sequence ID" value="NZ_CBCRUM010000017.1"/>
</dbReference>
<evidence type="ECO:0000313" key="2">
    <source>
        <dbReference type="Proteomes" id="UP000182961"/>
    </source>
</evidence>
<organism evidence="1 2">
    <name type="scientific">Flavobacterium succinicans</name>
    <dbReference type="NCBI Taxonomy" id="29536"/>
    <lineage>
        <taxon>Bacteria</taxon>
        <taxon>Pseudomonadati</taxon>
        <taxon>Bacteroidota</taxon>
        <taxon>Flavobacteriia</taxon>
        <taxon>Flavobacteriales</taxon>
        <taxon>Flavobacteriaceae</taxon>
        <taxon>Flavobacterium</taxon>
    </lineage>
</organism>
<dbReference type="Proteomes" id="UP000182961">
    <property type="component" value="Unassembled WGS sequence"/>
</dbReference>
<reference evidence="2" key="1">
    <citation type="submission" date="2016-10" db="EMBL/GenBank/DDBJ databases">
        <authorList>
            <person name="Varghese N."/>
            <person name="Submissions S."/>
        </authorList>
    </citation>
    <scope>NUCLEOTIDE SEQUENCE [LARGE SCALE GENOMIC DNA]</scope>
    <source>
        <strain evidence="2">DSM 4002</strain>
    </source>
</reference>